<proteinExistence type="predicted"/>
<dbReference type="GeneID" id="111248115"/>
<evidence type="ECO:0000313" key="1">
    <source>
        <dbReference type="EnsemblMetazoa" id="XP_022655638"/>
    </source>
</evidence>
<reference evidence="1" key="1">
    <citation type="submission" date="2021-01" db="UniProtKB">
        <authorList>
            <consortium name="EnsemblMetazoa"/>
        </authorList>
    </citation>
    <scope>IDENTIFICATION</scope>
</reference>
<keyword evidence="2" id="KW-1185">Reference proteome</keyword>
<protein>
    <submittedName>
        <fullName evidence="1">Uncharacterized protein</fullName>
    </submittedName>
</protein>
<dbReference type="KEGG" id="vde:111248115"/>
<dbReference type="InParanoid" id="A0A7M7JR78"/>
<dbReference type="AlphaFoldDB" id="A0A7M7JR78"/>
<accession>A0A7M7JR78</accession>
<dbReference type="RefSeq" id="XP_022655638.1">
    <property type="nucleotide sequence ID" value="XM_022799903.1"/>
</dbReference>
<evidence type="ECO:0000313" key="2">
    <source>
        <dbReference type="Proteomes" id="UP000594260"/>
    </source>
</evidence>
<organism evidence="1 2">
    <name type="scientific">Varroa destructor</name>
    <name type="common">Honeybee mite</name>
    <dbReference type="NCBI Taxonomy" id="109461"/>
    <lineage>
        <taxon>Eukaryota</taxon>
        <taxon>Metazoa</taxon>
        <taxon>Ecdysozoa</taxon>
        <taxon>Arthropoda</taxon>
        <taxon>Chelicerata</taxon>
        <taxon>Arachnida</taxon>
        <taxon>Acari</taxon>
        <taxon>Parasitiformes</taxon>
        <taxon>Mesostigmata</taxon>
        <taxon>Gamasina</taxon>
        <taxon>Dermanyssoidea</taxon>
        <taxon>Varroidae</taxon>
        <taxon>Varroa</taxon>
    </lineage>
</organism>
<dbReference type="Proteomes" id="UP000594260">
    <property type="component" value="Unplaced"/>
</dbReference>
<name>A0A7M7JR78_VARDE</name>
<sequence length="131" mass="14530">MASVSNIAIQAVHYFDCLSFSAAGLNHITTMYTSDVHKKAFLHHCKMHQVIGKATSPLWSNSSRIAMVTVRVSAMAASHRSCLAITYHKCRKNKSKIQRAQRNQLQQLQLSLLLFADEAWTNPGETSTAIG</sequence>
<dbReference type="EnsemblMetazoa" id="XM_022799903">
    <property type="protein sequence ID" value="XP_022655638"/>
    <property type="gene ID" value="LOC111248115"/>
</dbReference>